<feature type="transmembrane region" description="Helical" evidence="5">
    <location>
        <begin position="118"/>
        <end position="142"/>
    </location>
</feature>
<dbReference type="PANTHER" id="PTHR21041:SF2">
    <property type="entry name" value="DENDRITIC CELL-SPECIFIC TRANSMEMBRANE PROTEIN"/>
    <property type="match status" value="1"/>
</dbReference>
<comment type="subcellular location">
    <subcellularLocation>
        <location evidence="1">Membrane</location>
        <topology evidence="1">Multi-pass membrane protein</topology>
    </subcellularLocation>
</comment>
<evidence type="ECO:0000313" key="7">
    <source>
        <dbReference type="EMBL" id="CAI5779137.1"/>
    </source>
</evidence>
<protein>
    <submittedName>
        <fullName evidence="7">Cell-specific transmembrane</fullName>
    </submittedName>
</protein>
<dbReference type="Pfam" id="PF07782">
    <property type="entry name" value="DC_STAMP"/>
    <property type="match status" value="1"/>
</dbReference>
<feature type="transmembrane region" description="Helical" evidence="5">
    <location>
        <begin position="303"/>
        <end position="320"/>
    </location>
</feature>
<proteinExistence type="predicted"/>
<keyword evidence="2 5" id="KW-0812">Transmembrane</keyword>
<dbReference type="InterPro" id="IPR051856">
    <property type="entry name" value="CSR-E3_Ligase_Protein"/>
</dbReference>
<feature type="transmembrane region" description="Helical" evidence="5">
    <location>
        <begin position="385"/>
        <end position="410"/>
    </location>
</feature>
<keyword evidence="3 5" id="KW-1133">Transmembrane helix</keyword>
<feature type="transmembrane region" description="Helical" evidence="5">
    <location>
        <begin position="188"/>
        <end position="207"/>
    </location>
</feature>
<feature type="domain" description="Dendritic cell-specific transmembrane protein-like" evidence="6">
    <location>
        <begin position="331"/>
        <end position="517"/>
    </location>
</feature>
<keyword evidence="4 5" id="KW-0472">Membrane</keyword>
<dbReference type="EMBL" id="OX395132">
    <property type="protein sequence ID" value="CAI5779137.1"/>
    <property type="molecule type" value="Genomic_DNA"/>
</dbReference>
<reference evidence="7" key="1">
    <citation type="submission" date="2022-12" db="EMBL/GenBank/DDBJ databases">
        <authorList>
            <person name="Alioto T."/>
            <person name="Alioto T."/>
            <person name="Gomez Garrido J."/>
        </authorList>
    </citation>
    <scope>NUCLEOTIDE SEQUENCE</scope>
</reference>
<dbReference type="AlphaFoldDB" id="A0AA35PBZ3"/>
<feature type="transmembrane region" description="Helical" evidence="5">
    <location>
        <begin position="148"/>
        <end position="167"/>
    </location>
</feature>
<keyword evidence="8" id="KW-1185">Reference proteome</keyword>
<organism evidence="7 8">
    <name type="scientific">Podarcis lilfordi</name>
    <name type="common">Lilford's wall lizard</name>
    <dbReference type="NCBI Taxonomy" id="74358"/>
    <lineage>
        <taxon>Eukaryota</taxon>
        <taxon>Metazoa</taxon>
        <taxon>Chordata</taxon>
        <taxon>Craniata</taxon>
        <taxon>Vertebrata</taxon>
        <taxon>Euteleostomi</taxon>
        <taxon>Lepidosauria</taxon>
        <taxon>Squamata</taxon>
        <taxon>Bifurcata</taxon>
        <taxon>Unidentata</taxon>
        <taxon>Episquamata</taxon>
        <taxon>Laterata</taxon>
        <taxon>Lacertibaenia</taxon>
        <taxon>Lacertidae</taxon>
        <taxon>Podarcis</taxon>
    </lineage>
</organism>
<evidence type="ECO:0000313" key="8">
    <source>
        <dbReference type="Proteomes" id="UP001178461"/>
    </source>
</evidence>
<dbReference type="GO" id="GO:0005789">
    <property type="term" value="C:endoplasmic reticulum membrane"/>
    <property type="evidence" value="ECO:0007669"/>
    <property type="project" value="TreeGrafter"/>
</dbReference>
<dbReference type="PANTHER" id="PTHR21041">
    <property type="entry name" value="DENDRITIC CELL-SPECIFIC TRANSMEMBRANE PROTEIN"/>
    <property type="match status" value="1"/>
</dbReference>
<evidence type="ECO:0000256" key="5">
    <source>
        <dbReference type="SAM" id="Phobius"/>
    </source>
</evidence>
<evidence type="ECO:0000256" key="1">
    <source>
        <dbReference type="ARBA" id="ARBA00004141"/>
    </source>
</evidence>
<feature type="transmembrane region" description="Helical" evidence="5">
    <location>
        <begin position="473"/>
        <end position="493"/>
    </location>
</feature>
<gene>
    <name evidence="7" type="ORF">PODLI_1B017629</name>
</gene>
<dbReference type="Proteomes" id="UP001178461">
    <property type="component" value="Chromosome 7"/>
</dbReference>
<dbReference type="GO" id="GO:0009986">
    <property type="term" value="C:cell surface"/>
    <property type="evidence" value="ECO:0007669"/>
    <property type="project" value="TreeGrafter"/>
</dbReference>
<evidence type="ECO:0000256" key="4">
    <source>
        <dbReference type="ARBA" id="ARBA00023136"/>
    </source>
</evidence>
<dbReference type="InterPro" id="IPR012858">
    <property type="entry name" value="DC_STAMP-like"/>
</dbReference>
<name>A0AA35PBZ3_9SAUR</name>
<evidence type="ECO:0000259" key="6">
    <source>
        <dbReference type="Pfam" id="PF07782"/>
    </source>
</evidence>
<evidence type="ECO:0000256" key="2">
    <source>
        <dbReference type="ARBA" id="ARBA00022692"/>
    </source>
</evidence>
<accession>A0AA35PBZ3</accession>
<evidence type="ECO:0000256" key="3">
    <source>
        <dbReference type="ARBA" id="ARBA00022989"/>
    </source>
</evidence>
<sequence>MLATRQMTHSWSFLHKALIIGNSAHESLKEGSHLTRGILKISWYHQGTKADVHRLSKKILEHQGPWSLWTHSGEQQQHGHHYWLSSPLKKMTSFAAFAQHIWTHLVGEKKSGWKGRSCLFAICSSVSLIVNVFLFLAGYSFLADYPTFSAVAPPFLWIALSMGLFLSRHLRCFAALFFLSCGLREGRNALIAAGTGAVVAGNIQNIFHNLNQLVDSITCILQSQRFSFLGRYIEAIRWIYNQSKILGNPFKDVVSVKDKLNVSYAVSDEGLKLRLSETRLRIQNIARQISSILALPPYLGKKVLPLLGVLFIVLGTLHFMRKFLSPHNIKFKNTYITKAFIRYDERQRQRSKLCVLPLSKEERELYTMVPSFCQTQKERKCTARFFLPVLANLCIWALFAAVDYLLYWLIFSVSKHLQDFPELEVHLKLYYHKNSDKFIFNHGEIVDNKTSFSSPLFEHACIPRPNVPHSATWIQLGVIIFFLTVLGLCVSTFTQLKILVATSFYPSTDVKRIKYLHSKLLKRRSKLPERNEKRKLNLFATLHFWFPILRAMRSSRKKQTEKSMVLQVNKRSASDELRWCCASDSNPKQKESQCQ</sequence>